<sequence>MLVIAGLSLAAAASATASAASFPQDARADFMSRCRERALAQNPGVDWADSYCAETWPAVTRSNPLVDAILAPFVEGTPAALDPADVKARTTAVRWLPARPGAQAFEGAIGPVKAVARRAPGAVLELSWTAVGEPVPYEVVEALRTRGAVVVPVGCYAFGAGESNTVYSVEAAGHVPFAMTVYRREAPTGAAWSTLTITADAERRIPTLDGLRAAEPDSDWSADCS</sequence>
<dbReference type="Proteomes" id="UP000077603">
    <property type="component" value="Chromosome"/>
</dbReference>
<proteinExistence type="predicted"/>
<dbReference type="eggNOG" id="ENOG5033G1U">
    <property type="taxonomic scope" value="Bacteria"/>
</dbReference>
<keyword evidence="1" id="KW-0732">Signal</keyword>
<dbReference type="KEGG" id="bne:DA69_09875"/>
<evidence type="ECO:0000256" key="1">
    <source>
        <dbReference type="SAM" id="SignalP"/>
    </source>
</evidence>
<evidence type="ECO:0000313" key="3">
    <source>
        <dbReference type="Proteomes" id="UP000077603"/>
    </source>
</evidence>
<dbReference type="AlphaFoldDB" id="A0A172Y735"/>
<reference evidence="2 3" key="1">
    <citation type="journal article" date="2014" name="Genome Announc.">
        <title>Genome Sequence of a Promising Hydrogen-Producing Facultative Anaerobic Bacterium, Brevundimonas naejangsanensis Strain B1.</title>
        <authorList>
            <person name="Su H."/>
            <person name="Zhang T."/>
            <person name="Bao M."/>
            <person name="Jiang Y."/>
            <person name="Wang Y."/>
            <person name="Tan T."/>
        </authorList>
    </citation>
    <scope>NUCLEOTIDE SEQUENCE [LARGE SCALE GENOMIC DNA]</scope>
    <source>
        <strain evidence="2 3">B1</strain>
    </source>
</reference>
<dbReference type="STRING" id="588932.DA69_09875"/>
<accession>A0A172Y735</accession>
<feature type="signal peptide" evidence="1">
    <location>
        <begin position="1"/>
        <end position="19"/>
    </location>
</feature>
<evidence type="ECO:0000313" key="2">
    <source>
        <dbReference type="EMBL" id="ANF55029.1"/>
    </source>
</evidence>
<dbReference type="EMBL" id="CP015614">
    <property type="protein sequence ID" value="ANF55029.1"/>
    <property type="molecule type" value="Genomic_DNA"/>
</dbReference>
<feature type="chain" id="PRO_5008004374" evidence="1">
    <location>
        <begin position="20"/>
        <end position="225"/>
    </location>
</feature>
<keyword evidence="3" id="KW-1185">Reference proteome</keyword>
<protein>
    <submittedName>
        <fullName evidence="2">Uncharacterized protein</fullName>
    </submittedName>
</protein>
<organism evidence="2 3">
    <name type="scientific">Brevundimonas naejangsanensis</name>
    <dbReference type="NCBI Taxonomy" id="588932"/>
    <lineage>
        <taxon>Bacteria</taxon>
        <taxon>Pseudomonadati</taxon>
        <taxon>Pseudomonadota</taxon>
        <taxon>Alphaproteobacteria</taxon>
        <taxon>Caulobacterales</taxon>
        <taxon>Caulobacteraceae</taxon>
        <taxon>Brevundimonas</taxon>
    </lineage>
</organism>
<gene>
    <name evidence="2" type="ORF">DA69_09875</name>
</gene>
<name>A0A172Y735_9CAUL</name>